<dbReference type="InterPro" id="IPR003488">
    <property type="entry name" value="DprA"/>
</dbReference>
<dbReference type="PANTHER" id="PTHR43022">
    <property type="entry name" value="PROTEIN SMF"/>
    <property type="match status" value="1"/>
</dbReference>
<dbReference type="Gene3D" id="3.40.50.450">
    <property type="match status" value="1"/>
</dbReference>
<feature type="domain" description="DprA winged helix" evidence="3">
    <location>
        <begin position="335"/>
        <end position="385"/>
    </location>
</feature>
<dbReference type="GO" id="GO:0009294">
    <property type="term" value="P:DNA-mediated transformation"/>
    <property type="evidence" value="ECO:0007669"/>
    <property type="project" value="InterPro"/>
</dbReference>
<proteinExistence type="inferred from homology"/>
<gene>
    <name evidence="4" type="primary">dprA</name>
    <name evidence="4" type="ORF">IAD32_00820</name>
</gene>
<dbReference type="PANTHER" id="PTHR43022:SF1">
    <property type="entry name" value="PROTEIN SMF"/>
    <property type="match status" value="1"/>
</dbReference>
<dbReference type="InterPro" id="IPR036388">
    <property type="entry name" value="WH-like_DNA-bd_sf"/>
</dbReference>
<dbReference type="InterPro" id="IPR057666">
    <property type="entry name" value="DrpA_SLOG"/>
</dbReference>
<sequence>MKENVLYYIWLQHVLGFGSAKIRTVLRFYKTPEDFYRTSIGEKRMLGCFTKSELNAFEKFSLENCQSVIDRCERLHYNIITLANPQYPQRLKEIYNPPCVLYCQGELPDIDNNLCIAVVGTRTATQEGARTAFSFAAGLTQAGAVVVSGGAVGIDSASHRGALQAGGTTLCVLGCGINYRYLPENAPMRSLITKQGALVSEYPPDTPPIARNFPMRNRIISGLCNGVVVIEAGEKSGSLITADLALEQGKDVFAVPGSITSTVTSGSNNLIKQGAKAVTCCKDILEEYMDTDALPPEDFFKKVQASAYKPADTVKDTAQREHRHKMSPGHLPGDISDDARTLFAALSEIPVHTDALIQKTGLPAGRVLPALTQLELLGLVKPCSGRRYSK</sequence>
<accession>A0A9D0ZGJ0</accession>
<evidence type="ECO:0000256" key="1">
    <source>
        <dbReference type="ARBA" id="ARBA00006525"/>
    </source>
</evidence>
<dbReference type="NCBIfam" id="TIGR00732">
    <property type="entry name" value="dprA"/>
    <property type="match status" value="1"/>
</dbReference>
<reference evidence="4" key="2">
    <citation type="journal article" date="2021" name="PeerJ">
        <title>Extensive microbial diversity within the chicken gut microbiome revealed by metagenomics and culture.</title>
        <authorList>
            <person name="Gilroy R."/>
            <person name="Ravi A."/>
            <person name="Getino M."/>
            <person name="Pursley I."/>
            <person name="Horton D.L."/>
            <person name="Alikhan N.F."/>
            <person name="Baker D."/>
            <person name="Gharbi K."/>
            <person name="Hall N."/>
            <person name="Watson M."/>
            <person name="Adriaenssens E.M."/>
            <person name="Foster-Nyarko E."/>
            <person name="Jarju S."/>
            <person name="Secka A."/>
            <person name="Antonio M."/>
            <person name="Oren A."/>
            <person name="Chaudhuri R.R."/>
            <person name="La Ragione R."/>
            <person name="Hildebrand F."/>
            <person name="Pallen M.J."/>
        </authorList>
    </citation>
    <scope>NUCLEOTIDE SEQUENCE</scope>
    <source>
        <strain evidence="4">ChiSjej1B19-3389</strain>
    </source>
</reference>
<dbReference type="Gene3D" id="1.10.10.10">
    <property type="entry name" value="Winged helix-like DNA-binding domain superfamily/Winged helix DNA-binding domain"/>
    <property type="match status" value="1"/>
</dbReference>
<organism evidence="4 5">
    <name type="scientific">Candidatus Scatavimonas merdigallinarum</name>
    <dbReference type="NCBI Taxonomy" id="2840914"/>
    <lineage>
        <taxon>Bacteria</taxon>
        <taxon>Bacillati</taxon>
        <taxon>Bacillota</taxon>
        <taxon>Clostridia</taxon>
        <taxon>Eubacteriales</taxon>
        <taxon>Oscillospiraceae</taxon>
        <taxon>Oscillospiraceae incertae sedis</taxon>
        <taxon>Candidatus Scatavimonas</taxon>
    </lineage>
</organism>
<dbReference type="AlphaFoldDB" id="A0A9D0ZGJ0"/>
<comment type="caution">
    <text evidence="4">The sequence shown here is derived from an EMBL/GenBank/DDBJ whole genome shotgun (WGS) entry which is preliminary data.</text>
</comment>
<evidence type="ECO:0000259" key="2">
    <source>
        <dbReference type="Pfam" id="PF02481"/>
    </source>
</evidence>
<feature type="domain" description="Smf/DprA SLOG" evidence="2">
    <location>
        <begin position="79"/>
        <end position="288"/>
    </location>
</feature>
<reference evidence="4" key="1">
    <citation type="submission" date="2020-10" db="EMBL/GenBank/DDBJ databases">
        <authorList>
            <person name="Gilroy R."/>
        </authorList>
    </citation>
    <scope>NUCLEOTIDE SEQUENCE</scope>
    <source>
        <strain evidence="4">ChiSjej1B19-3389</strain>
    </source>
</reference>
<dbReference type="SUPFAM" id="SSF102405">
    <property type="entry name" value="MCP/YpsA-like"/>
    <property type="match status" value="1"/>
</dbReference>
<dbReference type="EMBL" id="DVFW01000006">
    <property type="protein sequence ID" value="HIQ79811.1"/>
    <property type="molecule type" value="Genomic_DNA"/>
</dbReference>
<comment type="similarity">
    <text evidence="1">Belongs to the DprA/Smf family.</text>
</comment>
<evidence type="ECO:0000313" key="4">
    <source>
        <dbReference type="EMBL" id="HIQ79811.1"/>
    </source>
</evidence>
<protein>
    <submittedName>
        <fullName evidence="4">DNA-protecting protein DprA</fullName>
    </submittedName>
</protein>
<evidence type="ECO:0000313" key="5">
    <source>
        <dbReference type="Proteomes" id="UP000886787"/>
    </source>
</evidence>
<dbReference type="Pfam" id="PF17782">
    <property type="entry name" value="WHD_DprA"/>
    <property type="match status" value="1"/>
</dbReference>
<dbReference type="Proteomes" id="UP000886787">
    <property type="component" value="Unassembled WGS sequence"/>
</dbReference>
<dbReference type="InterPro" id="IPR041614">
    <property type="entry name" value="DprA_WH"/>
</dbReference>
<name>A0A9D0ZGJ0_9FIRM</name>
<evidence type="ECO:0000259" key="3">
    <source>
        <dbReference type="Pfam" id="PF17782"/>
    </source>
</evidence>
<dbReference type="Pfam" id="PF02481">
    <property type="entry name" value="DNA_processg_A"/>
    <property type="match status" value="1"/>
</dbReference>